<dbReference type="EMBL" id="UINC01054840">
    <property type="protein sequence ID" value="SVB73027.1"/>
    <property type="molecule type" value="Genomic_DNA"/>
</dbReference>
<dbReference type="PANTHER" id="PTHR43312:SF1">
    <property type="entry name" value="NADP-DEPENDENT OXIDOREDUCTASE DOMAIN-CONTAINING PROTEIN"/>
    <property type="match status" value="1"/>
</dbReference>
<proteinExistence type="predicted"/>
<dbReference type="InterPro" id="IPR053135">
    <property type="entry name" value="AKR2_Oxidoreductase"/>
</dbReference>
<dbReference type="Gene3D" id="3.20.20.100">
    <property type="entry name" value="NADP-dependent oxidoreductase domain"/>
    <property type="match status" value="1"/>
</dbReference>
<evidence type="ECO:0000313" key="2">
    <source>
        <dbReference type="EMBL" id="SVB73027.1"/>
    </source>
</evidence>
<dbReference type="AlphaFoldDB" id="A0A382GEI9"/>
<dbReference type="InterPro" id="IPR023210">
    <property type="entry name" value="NADP_OxRdtase_dom"/>
</dbReference>
<feature type="non-terminal residue" evidence="2">
    <location>
        <position position="1"/>
    </location>
</feature>
<name>A0A382GEI9_9ZZZZ</name>
<accession>A0A382GEI9</accession>
<dbReference type="Pfam" id="PF00248">
    <property type="entry name" value="Aldo_ket_red"/>
    <property type="match status" value="1"/>
</dbReference>
<feature type="domain" description="NADP-dependent oxidoreductase" evidence="1">
    <location>
        <begin position="16"/>
        <end position="124"/>
    </location>
</feature>
<dbReference type="InterPro" id="IPR036812">
    <property type="entry name" value="NAD(P)_OxRdtase_dom_sf"/>
</dbReference>
<evidence type="ECO:0000259" key="1">
    <source>
        <dbReference type="Pfam" id="PF00248"/>
    </source>
</evidence>
<dbReference type="SUPFAM" id="SSF51430">
    <property type="entry name" value="NAD(P)-linked oxidoreductase"/>
    <property type="match status" value="1"/>
</dbReference>
<dbReference type="PANTHER" id="PTHR43312">
    <property type="entry name" value="D-THREO-ALDOSE 1-DEHYDROGENASE"/>
    <property type="match status" value="1"/>
</dbReference>
<gene>
    <name evidence="2" type="ORF">METZ01_LOCUS225881</name>
</gene>
<organism evidence="2">
    <name type="scientific">marine metagenome</name>
    <dbReference type="NCBI Taxonomy" id="408172"/>
    <lineage>
        <taxon>unclassified sequences</taxon>
        <taxon>metagenomes</taxon>
        <taxon>ecological metagenomes</taxon>
    </lineage>
</organism>
<reference evidence="2" key="1">
    <citation type="submission" date="2018-05" db="EMBL/GenBank/DDBJ databases">
        <authorList>
            <person name="Lanie J.A."/>
            <person name="Ng W.-L."/>
            <person name="Kazmierczak K.M."/>
            <person name="Andrzejewski T.M."/>
            <person name="Davidsen T.M."/>
            <person name="Wayne K.J."/>
            <person name="Tettelin H."/>
            <person name="Glass J.I."/>
            <person name="Rusch D."/>
            <person name="Podicherti R."/>
            <person name="Tsui H.-C.T."/>
            <person name="Winkler M.E."/>
        </authorList>
    </citation>
    <scope>NUCLEOTIDE SEQUENCE</scope>
</reference>
<protein>
    <recommendedName>
        <fullName evidence="1">NADP-dependent oxidoreductase domain-containing protein</fullName>
    </recommendedName>
</protein>
<sequence>MRKIILGETKQEVSTISLGTWSYGGANKQGKIPVGWEGQEDSDSINALKHCYKSGINHWDTADVYGNGRSEKIIGSLWNEIPRNEIFLATKVGWDMGSYEYFYHPIHMREQMEKSLINLQTDCV</sequence>
<feature type="non-terminal residue" evidence="2">
    <location>
        <position position="124"/>
    </location>
</feature>